<dbReference type="EMBL" id="QZFV01000032">
    <property type="protein sequence ID" value="RJQ90706.1"/>
    <property type="molecule type" value="Genomic_DNA"/>
</dbReference>
<proteinExistence type="inferred from homology"/>
<dbReference type="GO" id="GO:0010181">
    <property type="term" value="F:FMN binding"/>
    <property type="evidence" value="ECO:0007669"/>
    <property type="project" value="InterPro"/>
</dbReference>
<feature type="binding site" evidence="5">
    <location>
        <position position="105"/>
    </location>
    <ligand>
        <name>FMN</name>
        <dbReference type="ChEBI" id="CHEBI:58210"/>
    </ligand>
</feature>
<reference evidence="8 9" key="1">
    <citation type="submission" date="2018-09" db="EMBL/GenBank/DDBJ databases">
        <title>YIM PH 21725 draft genome.</title>
        <authorList>
            <person name="Miao C."/>
        </authorList>
    </citation>
    <scope>NUCLEOTIDE SEQUENCE [LARGE SCALE GENOMIC DNA]</scope>
    <source>
        <strain evidence="9">YIM PH21725</strain>
    </source>
</reference>
<dbReference type="RefSeq" id="WP_120021787.1">
    <property type="nucleotide sequence ID" value="NZ_QZFV01000032.1"/>
</dbReference>
<evidence type="ECO:0000256" key="4">
    <source>
        <dbReference type="ARBA" id="ARBA00023002"/>
    </source>
</evidence>
<feature type="binding site" evidence="5">
    <location>
        <position position="185"/>
    </location>
    <ligand>
        <name>FMN</name>
        <dbReference type="ChEBI" id="CHEBI:58210"/>
    </ligand>
</feature>
<evidence type="ECO:0000256" key="1">
    <source>
        <dbReference type="ARBA" id="ARBA00007301"/>
    </source>
</evidence>
<evidence type="ECO:0000259" key="6">
    <source>
        <dbReference type="Pfam" id="PF01243"/>
    </source>
</evidence>
<comment type="cofactor">
    <cofactor evidence="5">
        <name>FMN</name>
        <dbReference type="ChEBI" id="CHEBI:58210"/>
    </cofactor>
    <text evidence="5">Binds 1 FMN per subunit.</text>
</comment>
<keyword evidence="3 5" id="KW-0288">FMN</keyword>
<dbReference type="PANTHER" id="PTHR10851">
    <property type="entry name" value="PYRIDOXINE-5-PHOSPHATE OXIDASE"/>
    <property type="match status" value="1"/>
</dbReference>
<evidence type="ECO:0000256" key="3">
    <source>
        <dbReference type="ARBA" id="ARBA00022643"/>
    </source>
</evidence>
<evidence type="ECO:0000259" key="7">
    <source>
        <dbReference type="Pfam" id="PF10590"/>
    </source>
</evidence>
<dbReference type="EC" id="1.4.3.5" evidence="8"/>
<evidence type="ECO:0000313" key="9">
    <source>
        <dbReference type="Proteomes" id="UP000285112"/>
    </source>
</evidence>
<feature type="domain" description="Pyridoxine 5'-phosphate oxidase dimerisation C-terminal" evidence="7">
    <location>
        <begin position="172"/>
        <end position="212"/>
    </location>
</feature>
<keyword evidence="2" id="KW-0285">Flavoprotein</keyword>
<dbReference type="PIRSF" id="PIRSF000190">
    <property type="entry name" value="Pyd_amn-ph_oxd"/>
    <property type="match status" value="1"/>
</dbReference>
<feature type="binding site" evidence="5">
    <location>
        <position position="83"/>
    </location>
    <ligand>
        <name>FMN</name>
        <dbReference type="ChEBI" id="CHEBI:58210"/>
    </ligand>
</feature>
<comment type="caution">
    <text evidence="8">The sequence shown here is derived from an EMBL/GenBank/DDBJ whole genome shotgun (WGS) entry which is preliminary data.</text>
</comment>
<organism evidence="8 9">
    <name type="scientific">Amycolatopsis panacis</name>
    <dbReference type="NCBI Taxonomy" id="2340917"/>
    <lineage>
        <taxon>Bacteria</taxon>
        <taxon>Bacillati</taxon>
        <taxon>Actinomycetota</taxon>
        <taxon>Actinomycetes</taxon>
        <taxon>Pseudonocardiales</taxon>
        <taxon>Pseudonocardiaceae</taxon>
        <taxon>Amycolatopsis</taxon>
    </lineage>
</organism>
<dbReference type="InterPro" id="IPR000659">
    <property type="entry name" value="Pyridox_Oxase"/>
</dbReference>
<keyword evidence="9" id="KW-1185">Reference proteome</keyword>
<dbReference type="InterPro" id="IPR019576">
    <property type="entry name" value="Pyridoxamine_oxidase_dimer_C"/>
</dbReference>
<feature type="binding site" evidence="5">
    <location>
        <begin position="140"/>
        <end position="141"/>
    </location>
    <ligand>
        <name>FMN</name>
        <dbReference type="ChEBI" id="CHEBI:58210"/>
    </ligand>
</feature>
<feature type="binding site" evidence="5">
    <location>
        <position position="195"/>
    </location>
    <ligand>
        <name>FMN</name>
        <dbReference type="ChEBI" id="CHEBI:58210"/>
    </ligand>
</feature>
<dbReference type="OrthoDB" id="9780392at2"/>
<dbReference type="SUPFAM" id="SSF50475">
    <property type="entry name" value="FMN-binding split barrel"/>
    <property type="match status" value="1"/>
</dbReference>
<dbReference type="PANTHER" id="PTHR10851:SF0">
    <property type="entry name" value="PYRIDOXINE-5'-PHOSPHATE OXIDASE"/>
    <property type="match status" value="1"/>
</dbReference>
<dbReference type="AlphaFoldDB" id="A0A419IAJ3"/>
<evidence type="ECO:0000256" key="2">
    <source>
        <dbReference type="ARBA" id="ARBA00022630"/>
    </source>
</evidence>
<evidence type="ECO:0000313" key="8">
    <source>
        <dbReference type="EMBL" id="RJQ90706.1"/>
    </source>
</evidence>
<gene>
    <name evidence="8" type="primary">pdxH</name>
    <name evidence="8" type="ORF">D5S19_03060</name>
</gene>
<dbReference type="Pfam" id="PF10590">
    <property type="entry name" value="PNP_phzG_C"/>
    <property type="match status" value="1"/>
</dbReference>
<dbReference type="NCBIfam" id="NF004231">
    <property type="entry name" value="PRK05679.1"/>
    <property type="match status" value="1"/>
</dbReference>
<evidence type="ECO:0000256" key="5">
    <source>
        <dbReference type="PIRSR" id="PIRSR000190-2"/>
    </source>
</evidence>
<dbReference type="Pfam" id="PF01243">
    <property type="entry name" value="PNPOx_N"/>
    <property type="match status" value="1"/>
</dbReference>
<dbReference type="Proteomes" id="UP000285112">
    <property type="component" value="Unassembled WGS sequence"/>
</dbReference>
<dbReference type="GO" id="GO:0004733">
    <property type="term" value="F:pyridoxamine phosphate oxidase activity"/>
    <property type="evidence" value="ECO:0007669"/>
    <property type="project" value="UniProtKB-EC"/>
</dbReference>
<dbReference type="InterPro" id="IPR011576">
    <property type="entry name" value="Pyridox_Oxase_N"/>
</dbReference>
<comment type="similarity">
    <text evidence="1">Belongs to the pyridoxamine 5'-phosphate oxidase family.</text>
</comment>
<accession>A0A419IAJ3</accession>
<dbReference type="GO" id="GO:0008615">
    <property type="term" value="P:pyridoxine biosynthetic process"/>
    <property type="evidence" value="ECO:0007669"/>
    <property type="project" value="InterPro"/>
</dbReference>
<dbReference type="Gene3D" id="2.30.110.10">
    <property type="entry name" value="Electron Transport, Fmn-binding Protein, Chain A"/>
    <property type="match status" value="1"/>
</dbReference>
<name>A0A419IAJ3_9PSEU</name>
<protein>
    <submittedName>
        <fullName evidence="8">Pyridoxamine 5'-phosphate oxidase</fullName>
        <ecNumber evidence="8">1.4.3.5</ecNumber>
    </submittedName>
</protein>
<keyword evidence="4 8" id="KW-0560">Oxidoreductase</keyword>
<dbReference type="InterPro" id="IPR012349">
    <property type="entry name" value="Split_barrel_FMN-bd"/>
</dbReference>
<feature type="binding site" evidence="5">
    <location>
        <begin position="61"/>
        <end position="66"/>
    </location>
    <ligand>
        <name>FMN</name>
        <dbReference type="ChEBI" id="CHEBI:58210"/>
    </ligand>
</feature>
<sequence length="212" mass="23440">MVSLRGWPSFPEQLPGFEPDAAPAQPEELFLDWLTEAGAHVLAPHAVTLSTVDEDGAPDARVVILKDVGPAGWAVATSSESPKGRQLAANPRAALTFFWPGRGRQVRARGVVTPASAVESAADFLARPPASRVEAYLGRQSEVLPDPDKLAEAATAAERWVAEHPDTAPETWTRYLVRPDTVEFWQAAHDRRHIRLRYQRDGAGWRRERLWP</sequence>
<feature type="domain" description="Pyridoxamine 5'-phosphate oxidase N-terminal" evidence="6">
    <location>
        <begin position="41"/>
        <end position="148"/>
    </location>
</feature>